<comment type="similarity">
    <text evidence="1">Belongs to the sigma-70 factor family. ECF subfamily.</text>
</comment>
<organism evidence="8 9">
    <name type="scientific">Arenicella chitinivorans</name>
    <dbReference type="NCBI Taxonomy" id="1329800"/>
    <lineage>
        <taxon>Bacteria</taxon>
        <taxon>Pseudomonadati</taxon>
        <taxon>Pseudomonadota</taxon>
        <taxon>Gammaproteobacteria</taxon>
        <taxon>Arenicellales</taxon>
        <taxon>Arenicellaceae</taxon>
        <taxon>Arenicella</taxon>
    </lineage>
</organism>
<dbReference type="InterPro" id="IPR014284">
    <property type="entry name" value="RNA_pol_sigma-70_dom"/>
</dbReference>
<evidence type="ECO:0000256" key="1">
    <source>
        <dbReference type="ARBA" id="ARBA00010641"/>
    </source>
</evidence>
<gene>
    <name evidence="8" type="primary">algU</name>
    <name evidence="8" type="ORF">GCM10008090_11460</name>
</gene>
<keyword evidence="9" id="KW-1185">Reference proteome</keyword>
<dbReference type="EMBL" id="BMXA01000002">
    <property type="protein sequence ID" value="GHA03905.1"/>
    <property type="molecule type" value="Genomic_DNA"/>
</dbReference>
<name>A0A918VKJ9_9GAMM</name>
<reference evidence="8" key="1">
    <citation type="journal article" date="2014" name="Int. J. Syst. Evol. Microbiol.">
        <title>Complete genome sequence of Corynebacterium casei LMG S-19264T (=DSM 44701T), isolated from a smear-ripened cheese.</title>
        <authorList>
            <consortium name="US DOE Joint Genome Institute (JGI-PGF)"/>
            <person name="Walter F."/>
            <person name="Albersmeier A."/>
            <person name="Kalinowski J."/>
            <person name="Ruckert C."/>
        </authorList>
    </citation>
    <scope>NUCLEOTIDE SEQUENCE</scope>
    <source>
        <strain evidence="8">KCTC 12711</strain>
    </source>
</reference>
<dbReference type="AlphaFoldDB" id="A0A918VKJ9"/>
<dbReference type="InterPro" id="IPR013249">
    <property type="entry name" value="RNA_pol_sigma70_r4_t2"/>
</dbReference>
<evidence type="ECO:0000256" key="2">
    <source>
        <dbReference type="ARBA" id="ARBA00023015"/>
    </source>
</evidence>
<keyword evidence="3" id="KW-0731">Sigma factor</keyword>
<dbReference type="Gene3D" id="1.10.10.10">
    <property type="entry name" value="Winged helix-like DNA-binding domain superfamily/Winged helix DNA-binding domain"/>
    <property type="match status" value="1"/>
</dbReference>
<protein>
    <submittedName>
        <fullName evidence="8">RNA polymerase sigma-H factor</fullName>
    </submittedName>
</protein>
<dbReference type="RefSeq" id="WP_189399086.1">
    <property type="nucleotide sequence ID" value="NZ_BMXA01000002.1"/>
</dbReference>
<accession>A0A918VKJ9</accession>
<dbReference type="GO" id="GO:0006352">
    <property type="term" value="P:DNA-templated transcription initiation"/>
    <property type="evidence" value="ECO:0007669"/>
    <property type="project" value="InterPro"/>
</dbReference>
<dbReference type="Pfam" id="PF08281">
    <property type="entry name" value="Sigma70_r4_2"/>
    <property type="match status" value="1"/>
</dbReference>
<evidence type="ECO:0000259" key="6">
    <source>
        <dbReference type="Pfam" id="PF04542"/>
    </source>
</evidence>
<comment type="caution">
    <text evidence="8">The sequence shown here is derived from an EMBL/GenBank/DDBJ whole genome shotgun (WGS) entry which is preliminary data.</text>
</comment>
<evidence type="ECO:0000256" key="5">
    <source>
        <dbReference type="ARBA" id="ARBA00023163"/>
    </source>
</evidence>
<dbReference type="InterPro" id="IPR036388">
    <property type="entry name" value="WH-like_DNA-bd_sf"/>
</dbReference>
<evidence type="ECO:0000256" key="3">
    <source>
        <dbReference type="ARBA" id="ARBA00023082"/>
    </source>
</evidence>
<evidence type="ECO:0000313" key="8">
    <source>
        <dbReference type="EMBL" id="GHA03905.1"/>
    </source>
</evidence>
<keyword evidence="4" id="KW-0238">DNA-binding</keyword>
<dbReference type="InterPro" id="IPR007627">
    <property type="entry name" value="RNA_pol_sigma70_r2"/>
</dbReference>
<dbReference type="Proteomes" id="UP000614811">
    <property type="component" value="Unassembled WGS sequence"/>
</dbReference>
<dbReference type="InterPro" id="IPR039425">
    <property type="entry name" value="RNA_pol_sigma-70-like"/>
</dbReference>
<dbReference type="SUPFAM" id="SSF88946">
    <property type="entry name" value="Sigma2 domain of RNA polymerase sigma factors"/>
    <property type="match status" value="1"/>
</dbReference>
<feature type="domain" description="RNA polymerase sigma-70 region 2" evidence="6">
    <location>
        <begin position="22"/>
        <end position="89"/>
    </location>
</feature>
<dbReference type="PANTHER" id="PTHR43133:SF8">
    <property type="entry name" value="RNA POLYMERASE SIGMA FACTOR HI_1459-RELATED"/>
    <property type="match status" value="1"/>
</dbReference>
<keyword evidence="5" id="KW-0804">Transcription</keyword>
<dbReference type="Gene3D" id="1.10.1740.10">
    <property type="match status" value="1"/>
</dbReference>
<dbReference type="CDD" id="cd06171">
    <property type="entry name" value="Sigma70_r4"/>
    <property type="match status" value="1"/>
</dbReference>
<keyword evidence="2" id="KW-0805">Transcription regulation</keyword>
<proteinExistence type="inferred from homology"/>
<sequence>MRTEHELIKCAQAGEIRAFEQLVELNSDKLFGVAYRIVQEQQAAEDCVQEAFLKAYLKLETFKLESKFSTWLYTITSNVALDMLRKRAKHPHTIELNPELQGSLSAHQFEFDNTPETHAVNKNLAGLTHAALSHLSADVRAAFTLRHYEECTIEEITQILGISKSTAKSRIFRGVDRLRQLLQPKIST</sequence>
<feature type="domain" description="RNA polymerase sigma factor 70 region 4 type 2" evidence="7">
    <location>
        <begin position="129"/>
        <end position="178"/>
    </location>
</feature>
<dbReference type="GO" id="GO:0003677">
    <property type="term" value="F:DNA binding"/>
    <property type="evidence" value="ECO:0007669"/>
    <property type="project" value="UniProtKB-KW"/>
</dbReference>
<reference evidence="8" key="2">
    <citation type="submission" date="2020-09" db="EMBL/GenBank/DDBJ databases">
        <authorList>
            <person name="Sun Q."/>
            <person name="Kim S."/>
        </authorList>
    </citation>
    <scope>NUCLEOTIDE SEQUENCE</scope>
    <source>
        <strain evidence="8">KCTC 12711</strain>
    </source>
</reference>
<dbReference type="NCBIfam" id="TIGR02937">
    <property type="entry name" value="sigma70-ECF"/>
    <property type="match status" value="1"/>
</dbReference>
<dbReference type="Pfam" id="PF04542">
    <property type="entry name" value="Sigma70_r2"/>
    <property type="match status" value="1"/>
</dbReference>
<dbReference type="PANTHER" id="PTHR43133">
    <property type="entry name" value="RNA POLYMERASE ECF-TYPE SIGMA FACTO"/>
    <property type="match status" value="1"/>
</dbReference>
<evidence type="ECO:0000313" key="9">
    <source>
        <dbReference type="Proteomes" id="UP000614811"/>
    </source>
</evidence>
<dbReference type="InterPro" id="IPR013325">
    <property type="entry name" value="RNA_pol_sigma_r2"/>
</dbReference>
<dbReference type="GO" id="GO:0016987">
    <property type="term" value="F:sigma factor activity"/>
    <property type="evidence" value="ECO:0007669"/>
    <property type="project" value="UniProtKB-KW"/>
</dbReference>
<evidence type="ECO:0000259" key="7">
    <source>
        <dbReference type="Pfam" id="PF08281"/>
    </source>
</evidence>
<dbReference type="SUPFAM" id="SSF88659">
    <property type="entry name" value="Sigma3 and sigma4 domains of RNA polymerase sigma factors"/>
    <property type="match status" value="1"/>
</dbReference>
<dbReference type="InterPro" id="IPR013324">
    <property type="entry name" value="RNA_pol_sigma_r3/r4-like"/>
</dbReference>
<evidence type="ECO:0000256" key="4">
    <source>
        <dbReference type="ARBA" id="ARBA00023125"/>
    </source>
</evidence>